<reference evidence="1 2" key="1">
    <citation type="journal article" date="2019" name="Sci. Rep.">
        <title>Orb-weaving spider Araneus ventricosus genome elucidates the spidroin gene catalogue.</title>
        <authorList>
            <person name="Kono N."/>
            <person name="Nakamura H."/>
            <person name="Ohtoshi R."/>
            <person name="Moran D.A.P."/>
            <person name="Shinohara A."/>
            <person name="Yoshida Y."/>
            <person name="Fujiwara M."/>
            <person name="Mori M."/>
            <person name="Tomita M."/>
            <person name="Arakawa K."/>
        </authorList>
    </citation>
    <scope>NUCLEOTIDE SEQUENCE [LARGE SCALE GENOMIC DNA]</scope>
</reference>
<evidence type="ECO:0000313" key="1">
    <source>
        <dbReference type="EMBL" id="GBN07080.1"/>
    </source>
</evidence>
<protein>
    <submittedName>
        <fullName evidence="1">Uncharacterized protein</fullName>
    </submittedName>
</protein>
<dbReference type="AlphaFoldDB" id="A0A4Y2KYD9"/>
<gene>
    <name evidence="1" type="ORF">AVEN_4870_1</name>
</gene>
<evidence type="ECO:0000313" key="2">
    <source>
        <dbReference type="Proteomes" id="UP000499080"/>
    </source>
</evidence>
<dbReference type="EMBL" id="BGPR01116455">
    <property type="protein sequence ID" value="GBN07080.1"/>
    <property type="molecule type" value="Genomic_DNA"/>
</dbReference>
<accession>A0A4Y2KYD9</accession>
<keyword evidence="2" id="KW-1185">Reference proteome</keyword>
<dbReference type="Proteomes" id="UP000499080">
    <property type="component" value="Unassembled WGS sequence"/>
</dbReference>
<comment type="caution">
    <text evidence="1">The sequence shown here is derived from an EMBL/GenBank/DDBJ whole genome shotgun (WGS) entry which is preliminary data.</text>
</comment>
<proteinExistence type="predicted"/>
<organism evidence="1 2">
    <name type="scientific">Araneus ventricosus</name>
    <name type="common">Orbweaver spider</name>
    <name type="synonym">Epeira ventricosa</name>
    <dbReference type="NCBI Taxonomy" id="182803"/>
    <lineage>
        <taxon>Eukaryota</taxon>
        <taxon>Metazoa</taxon>
        <taxon>Ecdysozoa</taxon>
        <taxon>Arthropoda</taxon>
        <taxon>Chelicerata</taxon>
        <taxon>Arachnida</taxon>
        <taxon>Araneae</taxon>
        <taxon>Araneomorphae</taxon>
        <taxon>Entelegynae</taxon>
        <taxon>Araneoidea</taxon>
        <taxon>Araneidae</taxon>
        <taxon>Araneus</taxon>
    </lineage>
</organism>
<sequence>MYSWNSPTSRRTVNDTSFWNILEKHEAQVAAKTALAQIISTNRQQFTNNNSTCNAVRRLTAYQLAGRTTPQREIPKAFALQRRSQSISTQTVPVFQTGSFYGLPRQTVKSHGIMWINPDLSP</sequence>
<name>A0A4Y2KYD9_ARAVE</name>